<dbReference type="Pfam" id="PF06081">
    <property type="entry name" value="ArAE_1"/>
    <property type="match status" value="1"/>
</dbReference>
<evidence type="ECO:0000256" key="1">
    <source>
        <dbReference type="ARBA" id="ARBA00004651"/>
    </source>
</evidence>
<feature type="transmembrane region" description="Helical" evidence="6">
    <location>
        <begin position="63"/>
        <end position="95"/>
    </location>
</feature>
<feature type="transmembrane region" description="Helical" evidence="6">
    <location>
        <begin position="107"/>
        <end position="126"/>
    </location>
</feature>
<comment type="caution">
    <text evidence="7">The sequence shown here is derived from an EMBL/GenBank/DDBJ whole genome shotgun (WGS) entry which is preliminary data.</text>
</comment>
<evidence type="ECO:0000313" key="7">
    <source>
        <dbReference type="EMBL" id="MFC5714300.1"/>
    </source>
</evidence>
<evidence type="ECO:0000256" key="3">
    <source>
        <dbReference type="ARBA" id="ARBA00022692"/>
    </source>
</evidence>
<protein>
    <submittedName>
        <fullName evidence="7">Aromatic acid exporter family protein</fullName>
    </submittedName>
</protein>
<accession>A0ABW0YP72</accession>
<dbReference type="EMBL" id="JBHSOZ010000010">
    <property type="protein sequence ID" value="MFC5714300.1"/>
    <property type="molecule type" value="Genomic_DNA"/>
</dbReference>
<keyword evidence="3 6" id="KW-0812">Transmembrane</keyword>
<dbReference type="PANTHER" id="PTHR30509:SF9">
    <property type="entry name" value="MULTIDRUG RESISTANCE PROTEIN MDTO"/>
    <property type="match status" value="1"/>
</dbReference>
<proteinExistence type="predicted"/>
<evidence type="ECO:0000256" key="5">
    <source>
        <dbReference type="ARBA" id="ARBA00023136"/>
    </source>
</evidence>
<dbReference type="RefSeq" id="WP_385942934.1">
    <property type="nucleotide sequence ID" value="NZ_JBHSOZ010000010.1"/>
</dbReference>
<evidence type="ECO:0000256" key="6">
    <source>
        <dbReference type="SAM" id="Phobius"/>
    </source>
</evidence>
<feature type="transmembrane region" description="Helical" evidence="6">
    <location>
        <begin position="132"/>
        <end position="151"/>
    </location>
</feature>
<keyword evidence="8" id="KW-1185">Reference proteome</keyword>
<evidence type="ECO:0000256" key="4">
    <source>
        <dbReference type="ARBA" id="ARBA00022989"/>
    </source>
</evidence>
<dbReference type="InterPro" id="IPR010343">
    <property type="entry name" value="ArAE_1"/>
</dbReference>
<sequence length="362" mass="40732">MWIGKLKVRMIGGRIAKTGVAVLLTALICQFLQVPPVLAVVTAIVTIEPTAYESIRKGFIRLPASAIGAAISLGLVFFLGVTPYTFALSAILTLFICHNLKLQDGMLVACLTAVVMIPDIGVNYMGDFFTRLGGTFIGLITSTLVNVLLLPPKFTPALEKKLDQLFVMSGDILEELSSSVLQNNTIRPAAPQLEKYQRLRKEIEKSGELAEYQRKEWKFHHASFRELRKFMYLEKRLRILQRISLHLGHLQYIEGDLSFNDEEKRSVWALITSLKKALIAGPHTFDEEHYLLIENLKNQFITHNKNCSPLNTDHYHLFSGTSIALYEFLSLHDTVEDLLKLRKQQEASLPLPPPSSSITKSI</sequence>
<comment type="subcellular location">
    <subcellularLocation>
        <location evidence="1">Cell membrane</location>
        <topology evidence="1">Multi-pass membrane protein</topology>
    </subcellularLocation>
</comment>
<dbReference type="PANTHER" id="PTHR30509">
    <property type="entry name" value="P-HYDROXYBENZOIC ACID EFFLUX PUMP SUBUNIT-RELATED"/>
    <property type="match status" value="1"/>
</dbReference>
<gene>
    <name evidence="7" type="ORF">ACFPU1_16235</name>
</gene>
<evidence type="ECO:0000256" key="2">
    <source>
        <dbReference type="ARBA" id="ARBA00022475"/>
    </source>
</evidence>
<reference evidence="8" key="1">
    <citation type="journal article" date="2019" name="Int. J. Syst. Evol. Microbiol.">
        <title>The Global Catalogue of Microorganisms (GCM) 10K type strain sequencing project: providing services to taxonomists for standard genome sequencing and annotation.</title>
        <authorList>
            <consortium name="The Broad Institute Genomics Platform"/>
            <consortium name="The Broad Institute Genome Sequencing Center for Infectious Disease"/>
            <person name="Wu L."/>
            <person name="Ma J."/>
        </authorList>
    </citation>
    <scope>NUCLEOTIDE SEQUENCE [LARGE SCALE GENOMIC DNA]</scope>
    <source>
        <strain evidence="8">CECT 7184</strain>
    </source>
</reference>
<dbReference type="Proteomes" id="UP001596142">
    <property type="component" value="Unassembled WGS sequence"/>
</dbReference>
<name>A0ABW0YP72_9BACI</name>
<organism evidence="7 8">
    <name type="scientific">Thalassorhabdus alkalitolerans</name>
    <dbReference type="NCBI Taxonomy" id="2282697"/>
    <lineage>
        <taxon>Bacteria</taxon>
        <taxon>Bacillati</taxon>
        <taxon>Bacillota</taxon>
        <taxon>Bacilli</taxon>
        <taxon>Bacillales</taxon>
        <taxon>Bacillaceae</taxon>
        <taxon>Thalassorhabdus</taxon>
    </lineage>
</organism>
<evidence type="ECO:0000313" key="8">
    <source>
        <dbReference type="Proteomes" id="UP001596142"/>
    </source>
</evidence>
<keyword evidence="4 6" id="KW-1133">Transmembrane helix</keyword>
<keyword evidence="5 6" id="KW-0472">Membrane</keyword>
<keyword evidence="2" id="KW-1003">Cell membrane</keyword>